<evidence type="ECO:0000259" key="5">
    <source>
        <dbReference type="PROSITE" id="PS50887"/>
    </source>
</evidence>
<dbReference type="PANTHER" id="PTHR44757">
    <property type="entry name" value="DIGUANYLATE CYCLASE DGCP"/>
    <property type="match status" value="1"/>
</dbReference>
<dbReference type="Pfam" id="PF00563">
    <property type="entry name" value="EAL"/>
    <property type="match status" value="1"/>
</dbReference>
<dbReference type="CDD" id="cd00130">
    <property type="entry name" value="PAS"/>
    <property type="match status" value="1"/>
</dbReference>
<dbReference type="PROSITE" id="PS50113">
    <property type="entry name" value="PAC"/>
    <property type="match status" value="1"/>
</dbReference>
<evidence type="ECO:0000256" key="2">
    <source>
        <dbReference type="SAM" id="Phobius"/>
    </source>
</evidence>
<evidence type="ECO:0000313" key="6">
    <source>
        <dbReference type="EMBL" id="CQR72660.1"/>
    </source>
</evidence>
<evidence type="ECO:0000259" key="4">
    <source>
        <dbReference type="PROSITE" id="PS50883"/>
    </source>
</evidence>
<feature type="domain" description="PAC" evidence="3">
    <location>
        <begin position="161"/>
        <end position="213"/>
    </location>
</feature>
<keyword evidence="2" id="KW-0812">Transmembrane</keyword>
<dbReference type="EMBL" id="CTRP01000011">
    <property type="protein sequence ID" value="CQR72660.1"/>
    <property type="molecule type" value="Genomic_DNA"/>
</dbReference>
<dbReference type="Gene3D" id="3.30.70.270">
    <property type="match status" value="1"/>
</dbReference>
<dbReference type="Pfam" id="PF08447">
    <property type="entry name" value="PAS_3"/>
    <property type="match status" value="1"/>
</dbReference>
<dbReference type="InterPro" id="IPR000014">
    <property type="entry name" value="PAS"/>
</dbReference>
<feature type="transmembrane region" description="Helical" evidence="2">
    <location>
        <begin position="18"/>
        <end position="35"/>
    </location>
</feature>
<dbReference type="InterPro" id="IPR001633">
    <property type="entry name" value="EAL_dom"/>
</dbReference>
<dbReference type="SMART" id="SM00052">
    <property type="entry name" value="EAL"/>
    <property type="match status" value="1"/>
</dbReference>
<dbReference type="InterPro" id="IPR029787">
    <property type="entry name" value="Nucleotide_cyclase"/>
</dbReference>
<dbReference type="Gene3D" id="3.20.20.450">
    <property type="entry name" value="EAL domain"/>
    <property type="match status" value="1"/>
</dbReference>
<sequence>MDTIFANIADNGLVSNNYIYVTIIVLGGIVTYLLANVQKYKQTIKLLQQQNEEFMTVHEELSAQEEELRQNFNELYLREETIRQNDEIYQLVTEGSNDGLWIWDIVTDAKTMSERGWNMLKLPENAITTKAKWKQTIVHPDDLPRMVAELERHFSGQTPFYQAEYRAKSAQGGYRWILSRGKALFDSNGQPLRMAGSYTDITDRKYKEERIKHMAYYDALTGLANRERLVEVVKEALCSAASSDGRAALVFIDIDNFKRINDTYGHSWGDKLLISLSKRLEALVVETGMAARLGGDEFVIFLPVIAKSEDVTAYADKMMHVLERPITVNGHVFHITASAGIAIYPEHGDNVEDFLRTADMAMYSAKTSGKHTYRFFDKSMQDAVVEKTLMEDRLRQTVYNNELKLHYQPQYNMNSGQIGGFEALLRWKSPDYGMVSPLKFIALAEETGLILGIGNWVLREACSFSQELYARGQGRLCTAVNISVVQLMQADFVQVVAAALSEIGLPPELLELEITESVLMERFEDNVRKLGELRSMGVRIALDDFGSGYSSLTYLKKLPITALKIDKAFIDDIAVGDHNSAITGSIIELAHEMGLVVVAEGVETEEQFAYLKQKGCDTIQGYLISQPLPPEEFIAKLQG</sequence>
<dbReference type="InterPro" id="IPR052155">
    <property type="entry name" value="Biofilm_reg_signaling"/>
</dbReference>
<dbReference type="CDD" id="cd01949">
    <property type="entry name" value="GGDEF"/>
    <property type="match status" value="1"/>
</dbReference>
<dbReference type="PANTHER" id="PTHR44757:SF2">
    <property type="entry name" value="BIOFILM ARCHITECTURE MAINTENANCE PROTEIN MBAA"/>
    <property type="match status" value="1"/>
</dbReference>
<dbReference type="NCBIfam" id="TIGR00229">
    <property type="entry name" value="sensory_box"/>
    <property type="match status" value="1"/>
</dbReference>
<dbReference type="SUPFAM" id="SSF55073">
    <property type="entry name" value="Nucleotide cyclase"/>
    <property type="match status" value="1"/>
</dbReference>
<dbReference type="SUPFAM" id="SSF141868">
    <property type="entry name" value="EAL domain-like"/>
    <property type="match status" value="1"/>
</dbReference>
<dbReference type="InterPro" id="IPR013655">
    <property type="entry name" value="PAS_fold_3"/>
</dbReference>
<dbReference type="Pfam" id="PF00990">
    <property type="entry name" value="GGDEF"/>
    <property type="match status" value="1"/>
</dbReference>
<dbReference type="NCBIfam" id="TIGR00254">
    <property type="entry name" value="GGDEF"/>
    <property type="match status" value="1"/>
</dbReference>
<dbReference type="InterPro" id="IPR000160">
    <property type="entry name" value="GGDEF_dom"/>
</dbReference>
<dbReference type="AlphaFoldDB" id="A0A0U1KZ18"/>
<reference evidence="7" key="1">
    <citation type="submission" date="2015-03" db="EMBL/GenBank/DDBJ databases">
        <authorList>
            <person name="Nijsse Bart"/>
        </authorList>
    </citation>
    <scope>NUCLEOTIDE SEQUENCE [LARGE SCALE GENOMIC DNA]</scope>
</reference>
<keyword evidence="1" id="KW-0175">Coiled coil</keyword>
<evidence type="ECO:0000313" key="7">
    <source>
        <dbReference type="Proteomes" id="UP000049855"/>
    </source>
</evidence>
<dbReference type="SMART" id="SM00086">
    <property type="entry name" value="PAC"/>
    <property type="match status" value="1"/>
</dbReference>
<evidence type="ECO:0000259" key="3">
    <source>
        <dbReference type="PROSITE" id="PS50113"/>
    </source>
</evidence>
<organism evidence="6 7">
    <name type="scientific">Sporomusa ovata</name>
    <dbReference type="NCBI Taxonomy" id="2378"/>
    <lineage>
        <taxon>Bacteria</taxon>
        <taxon>Bacillati</taxon>
        <taxon>Bacillota</taxon>
        <taxon>Negativicutes</taxon>
        <taxon>Selenomonadales</taxon>
        <taxon>Sporomusaceae</taxon>
        <taxon>Sporomusa</taxon>
    </lineage>
</organism>
<feature type="domain" description="GGDEF" evidence="5">
    <location>
        <begin position="245"/>
        <end position="378"/>
    </location>
</feature>
<dbReference type="CDD" id="cd01948">
    <property type="entry name" value="EAL"/>
    <property type="match status" value="1"/>
</dbReference>
<dbReference type="InterPro" id="IPR043128">
    <property type="entry name" value="Rev_trsase/Diguanyl_cyclase"/>
</dbReference>
<feature type="coiled-coil region" evidence="1">
    <location>
        <begin position="37"/>
        <end position="78"/>
    </location>
</feature>
<dbReference type="SMART" id="SM00267">
    <property type="entry name" value="GGDEF"/>
    <property type="match status" value="1"/>
</dbReference>
<name>A0A0U1KZ18_9FIRM</name>
<protein>
    <submittedName>
        <fullName evidence="6">Diguanylate cyclase/phosphodiesterase (GGDEF &amp; EAL domains) with PAS/PAC sensor(S)</fullName>
    </submittedName>
</protein>
<dbReference type="SUPFAM" id="SSF55785">
    <property type="entry name" value="PYP-like sensor domain (PAS domain)"/>
    <property type="match status" value="1"/>
</dbReference>
<dbReference type="InterPro" id="IPR000700">
    <property type="entry name" value="PAS-assoc_C"/>
</dbReference>
<proteinExistence type="predicted"/>
<keyword evidence="2" id="KW-1133">Transmembrane helix</keyword>
<dbReference type="Gene3D" id="3.30.450.20">
    <property type="entry name" value="PAS domain"/>
    <property type="match status" value="1"/>
</dbReference>
<keyword evidence="2" id="KW-0472">Membrane</keyword>
<dbReference type="RefSeq" id="WP_021168354.1">
    <property type="nucleotide sequence ID" value="NZ_CTRP01000011.1"/>
</dbReference>
<accession>A0A0U1KZ18</accession>
<dbReference type="PROSITE" id="PS50883">
    <property type="entry name" value="EAL"/>
    <property type="match status" value="1"/>
</dbReference>
<dbReference type="Proteomes" id="UP000049855">
    <property type="component" value="Unassembled WGS sequence"/>
</dbReference>
<keyword evidence="7" id="KW-1185">Reference proteome</keyword>
<feature type="domain" description="EAL" evidence="4">
    <location>
        <begin position="387"/>
        <end position="639"/>
    </location>
</feature>
<dbReference type="InterPro" id="IPR001610">
    <property type="entry name" value="PAC"/>
</dbReference>
<evidence type="ECO:0000256" key="1">
    <source>
        <dbReference type="SAM" id="Coils"/>
    </source>
</evidence>
<gene>
    <name evidence="6" type="ORF">SpAn4DRAFT_3120</name>
</gene>
<dbReference type="InterPro" id="IPR035965">
    <property type="entry name" value="PAS-like_dom_sf"/>
</dbReference>
<dbReference type="PROSITE" id="PS50887">
    <property type="entry name" value="GGDEF"/>
    <property type="match status" value="1"/>
</dbReference>
<dbReference type="InterPro" id="IPR035919">
    <property type="entry name" value="EAL_sf"/>
</dbReference>